<dbReference type="AlphaFoldDB" id="A0A1E3PWB1"/>
<reference evidence="1 2" key="1">
    <citation type="journal article" date="2016" name="Proc. Natl. Acad. Sci. U.S.A.">
        <title>Comparative genomics of biotechnologically important yeasts.</title>
        <authorList>
            <person name="Riley R."/>
            <person name="Haridas S."/>
            <person name="Wolfe K.H."/>
            <person name="Lopes M.R."/>
            <person name="Hittinger C.T."/>
            <person name="Goeker M."/>
            <person name="Salamov A.A."/>
            <person name="Wisecaver J.H."/>
            <person name="Long T.M."/>
            <person name="Calvey C.H."/>
            <person name="Aerts A.L."/>
            <person name="Barry K.W."/>
            <person name="Choi C."/>
            <person name="Clum A."/>
            <person name="Coughlan A.Y."/>
            <person name="Deshpande S."/>
            <person name="Douglass A.P."/>
            <person name="Hanson S.J."/>
            <person name="Klenk H.-P."/>
            <person name="LaButti K.M."/>
            <person name="Lapidus A."/>
            <person name="Lindquist E.A."/>
            <person name="Lipzen A.M."/>
            <person name="Meier-Kolthoff J.P."/>
            <person name="Ohm R.A."/>
            <person name="Otillar R.P."/>
            <person name="Pangilinan J.L."/>
            <person name="Peng Y."/>
            <person name="Rokas A."/>
            <person name="Rosa C.A."/>
            <person name="Scheuner C."/>
            <person name="Sibirny A.A."/>
            <person name="Slot J.C."/>
            <person name="Stielow J.B."/>
            <person name="Sun H."/>
            <person name="Kurtzman C.P."/>
            <person name="Blackwell M."/>
            <person name="Grigoriev I.V."/>
            <person name="Jeffries T.W."/>
        </authorList>
    </citation>
    <scope>NUCLEOTIDE SEQUENCE [LARGE SCALE GENOMIC DNA]</scope>
    <source>
        <strain evidence="1 2">NRRL Y-11557</strain>
    </source>
</reference>
<protein>
    <submittedName>
        <fullName evidence="1">Uncharacterized protein</fullName>
    </submittedName>
</protein>
<dbReference type="Proteomes" id="UP000094385">
    <property type="component" value="Unassembled WGS sequence"/>
</dbReference>
<sequence>MQNKMARYERVVTIPDIKQCRSAWNRKVAKIPIGTFDVDMSMVDLNYELNSINYNYDRRCAYDELLRLSERSCCVRLDLVKWLIRERVILVAYIRTEAGGTRILIAMPATDGQVYKQVQVEDCERRRILGLLLFDLNKHREGFDGVADPYFEPVLEERQIREIMGDRVPRKYASAAFWRCCSGAPVHSRTLENQEDDGAVQRVLETVGKTNGTSTGLREFERACVAQMMYREFLHEDCVDPQFMEVETPNKERYYIHIDSGRAVQMVPRVKFVNGGIFYEPCRDRVMRMCIALITARPRICEARQQSLAMTGRGVASLADCCCFAVKRATVYWQDIVDLPDGCAKAMRELLCSYRVTHATDDLEGFNDPVRTVCGSRVVHTSSATLVVCQDELYDDWQSALKGAVDADRWRVFGVSHSSSLPSSHQLVKFDIVLIRESYFCREAMQCE</sequence>
<gene>
    <name evidence="1" type="ORF">LIPSTDRAFT_180607</name>
</gene>
<evidence type="ECO:0000313" key="1">
    <source>
        <dbReference type="EMBL" id="ODQ69719.1"/>
    </source>
</evidence>
<keyword evidence="2" id="KW-1185">Reference proteome</keyword>
<accession>A0A1E3PWB1</accession>
<dbReference type="OrthoDB" id="10401136at2759"/>
<dbReference type="EMBL" id="KV454302">
    <property type="protein sequence ID" value="ODQ69719.1"/>
    <property type="molecule type" value="Genomic_DNA"/>
</dbReference>
<evidence type="ECO:0000313" key="2">
    <source>
        <dbReference type="Proteomes" id="UP000094385"/>
    </source>
</evidence>
<dbReference type="STRING" id="675824.A0A1E3PWB1"/>
<organism evidence="1 2">
    <name type="scientific">Lipomyces starkeyi NRRL Y-11557</name>
    <dbReference type="NCBI Taxonomy" id="675824"/>
    <lineage>
        <taxon>Eukaryota</taxon>
        <taxon>Fungi</taxon>
        <taxon>Dikarya</taxon>
        <taxon>Ascomycota</taxon>
        <taxon>Saccharomycotina</taxon>
        <taxon>Lipomycetes</taxon>
        <taxon>Lipomycetales</taxon>
        <taxon>Lipomycetaceae</taxon>
        <taxon>Lipomyces</taxon>
    </lineage>
</organism>
<proteinExistence type="predicted"/>
<name>A0A1E3PWB1_LIPST</name>